<dbReference type="RefSeq" id="WP_116048100.1">
    <property type="nucleotide sequence ID" value="NZ_QUBQ01000004.1"/>
</dbReference>
<dbReference type="Proteomes" id="UP000261905">
    <property type="component" value="Unassembled WGS sequence"/>
</dbReference>
<name>A0A371P7C9_9BACL</name>
<dbReference type="PROSITE" id="PS51257">
    <property type="entry name" value="PROKAR_LIPOPROTEIN"/>
    <property type="match status" value="1"/>
</dbReference>
<comment type="caution">
    <text evidence="1">The sequence shown here is derived from an EMBL/GenBank/DDBJ whole genome shotgun (WGS) entry which is preliminary data.</text>
</comment>
<dbReference type="AlphaFoldDB" id="A0A371P7C9"/>
<organism evidence="1 2">
    <name type="scientific">Paenibacillus paeoniae</name>
    <dbReference type="NCBI Taxonomy" id="2292705"/>
    <lineage>
        <taxon>Bacteria</taxon>
        <taxon>Bacillati</taxon>
        <taxon>Bacillota</taxon>
        <taxon>Bacilli</taxon>
        <taxon>Bacillales</taxon>
        <taxon>Paenibacillaceae</taxon>
        <taxon>Paenibacillus</taxon>
    </lineage>
</organism>
<dbReference type="EMBL" id="QUBQ01000004">
    <property type="protein sequence ID" value="REK71829.1"/>
    <property type="molecule type" value="Genomic_DNA"/>
</dbReference>
<protein>
    <submittedName>
        <fullName evidence="1">Uncharacterized protein</fullName>
    </submittedName>
</protein>
<sequence>MRNVWVASIVTLFIALIVSGCVSNDERKVSLYEMKDFSEVKEGSLRVVTDPKEIAMWHKAMKDSIQQLGIVDIINPQYKVDLGDGVYYLWSEENAGRVMNVQDSHTIRILTEKYAKEVYLALQSHYHN</sequence>
<keyword evidence="2" id="KW-1185">Reference proteome</keyword>
<evidence type="ECO:0000313" key="1">
    <source>
        <dbReference type="EMBL" id="REK71829.1"/>
    </source>
</evidence>
<accession>A0A371P7C9</accession>
<dbReference type="OrthoDB" id="2738838at2"/>
<evidence type="ECO:0000313" key="2">
    <source>
        <dbReference type="Proteomes" id="UP000261905"/>
    </source>
</evidence>
<proteinExistence type="predicted"/>
<reference evidence="1 2" key="1">
    <citation type="submission" date="2018-08" db="EMBL/GenBank/DDBJ databases">
        <title>Paenibacillus sp. M4BSY-1, whole genome shotgun sequence.</title>
        <authorList>
            <person name="Tuo L."/>
        </authorList>
    </citation>
    <scope>NUCLEOTIDE SEQUENCE [LARGE SCALE GENOMIC DNA]</scope>
    <source>
        <strain evidence="1 2">M4BSY-1</strain>
    </source>
</reference>
<gene>
    <name evidence="1" type="ORF">DX130_19120</name>
</gene>